<reference evidence="11" key="1">
    <citation type="submission" date="2010-08" db="EMBL/GenBank/DDBJ databases">
        <title>Genome sequence of Parvularcula bermudensis HTCC2503.</title>
        <authorList>
            <person name="Kang D.-M."/>
            <person name="Oh H.-M."/>
            <person name="Cho J.-C."/>
        </authorList>
    </citation>
    <scope>NUCLEOTIDE SEQUENCE [LARGE SCALE GENOMIC DNA]</scope>
    <source>
        <strain evidence="11">ATCC BAA-594 / HTCC2503 / KCTC 12087</strain>
    </source>
</reference>
<dbReference type="GO" id="GO:0005886">
    <property type="term" value="C:plasma membrane"/>
    <property type="evidence" value="ECO:0007669"/>
    <property type="project" value="UniProtKB-SubCell"/>
</dbReference>
<feature type="signal peptide" evidence="8">
    <location>
        <begin position="1"/>
        <end position="21"/>
    </location>
</feature>
<dbReference type="InterPro" id="IPR045275">
    <property type="entry name" value="MscS_archaea/bacteria_type"/>
</dbReference>
<evidence type="ECO:0000256" key="2">
    <source>
        <dbReference type="ARBA" id="ARBA00022475"/>
    </source>
</evidence>
<keyword evidence="8" id="KW-0732">Signal</keyword>
<evidence type="ECO:0000256" key="6">
    <source>
        <dbReference type="RuleBase" id="RU369025"/>
    </source>
</evidence>
<comment type="similarity">
    <text evidence="6">Belongs to the MscS (TC 1.A.23) family.</text>
</comment>
<dbReference type="Gene3D" id="3.30.1340.30">
    <property type="match status" value="1"/>
</dbReference>
<evidence type="ECO:0000256" key="7">
    <source>
        <dbReference type="SAM" id="MobiDB-lite"/>
    </source>
</evidence>
<dbReference type="GO" id="GO:0008381">
    <property type="term" value="F:mechanosensitive monoatomic ion channel activity"/>
    <property type="evidence" value="ECO:0007669"/>
    <property type="project" value="InterPro"/>
</dbReference>
<evidence type="ECO:0000313" key="10">
    <source>
        <dbReference type="EMBL" id="ADM09511.1"/>
    </source>
</evidence>
<accession>E0TET9</accession>
<feature type="transmembrane region" description="Helical" evidence="6">
    <location>
        <begin position="157"/>
        <end position="180"/>
    </location>
</feature>
<keyword evidence="5 6" id="KW-0472">Membrane</keyword>
<comment type="subcellular location">
    <subcellularLocation>
        <location evidence="6">Cell inner membrane</location>
        <topology evidence="6">Multi-pass membrane protein</topology>
    </subcellularLocation>
    <subcellularLocation>
        <location evidence="1">Cell membrane</location>
        <topology evidence="1">Multi-pass membrane protein</topology>
    </subcellularLocation>
</comment>
<dbReference type="KEGG" id="pbr:PB2503_07227"/>
<dbReference type="STRING" id="314260.PB2503_07227"/>
<feature type="chain" id="PRO_5003140572" description="Small-conductance mechanosensitive channel" evidence="8">
    <location>
        <begin position="22"/>
        <end position="484"/>
    </location>
</feature>
<dbReference type="Gene3D" id="3.30.70.100">
    <property type="match status" value="1"/>
</dbReference>
<evidence type="ECO:0000313" key="11">
    <source>
        <dbReference type="Proteomes" id="UP000001302"/>
    </source>
</evidence>
<dbReference type="PANTHER" id="PTHR30221">
    <property type="entry name" value="SMALL-CONDUCTANCE MECHANOSENSITIVE CHANNEL"/>
    <property type="match status" value="1"/>
</dbReference>
<dbReference type="RefSeq" id="WP_013300485.1">
    <property type="nucleotide sequence ID" value="NC_014414.1"/>
</dbReference>
<dbReference type="PROSITE" id="PS50914">
    <property type="entry name" value="BON"/>
    <property type="match status" value="1"/>
</dbReference>
<dbReference type="InterPro" id="IPR007055">
    <property type="entry name" value="BON_dom"/>
</dbReference>
<evidence type="ECO:0000256" key="8">
    <source>
        <dbReference type="SAM" id="SignalP"/>
    </source>
</evidence>
<dbReference type="Pfam" id="PF00924">
    <property type="entry name" value="MS_channel_2nd"/>
    <property type="match status" value="1"/>
</dbReference>
<keyword evidence="6" id="KW-0407">Ion channel</keyword>
<keyword evidence="4 6" id="KW-1133">Transmembrane helix</keyword>
<evidence type="ECO:0000256" key="5">
    <source>
        <dbReference type="ARBA" id="ARBA00023136"/>
    </source>
</evidence>
<keyword evidence="2" id="KW-1003">Cell membrane</keyword>
<reference evidence="10 11" key="2">
    <citation type="journal article" date="2011" name="J. Bacteriol.">
        <title>Complete genome sequence of strain HTCC2503T of Parvularcula bermudensis, the type species of the order "Parvularculales" in the class Alphaproteobacteria.</title>
        <authorList>
            <person name="Oh H.M."/>
            <person name="Kang I."/>
            <person name="Vergin K.L."/>
            <person name="Kang D."/>
            <person name="Rhee K.H."/>
            <person name="Giovannoni S.J."/>
            <person name="Cho J.C."/>
        </authorList>
    </citation>
    <scope>NUCLEOTIDE SEQUENCE [LARGE SCALE GENOMIC DNA]</scope>
    <source>
        <strain evidence="11">ATCC BAA-594 / HTCC2503 / KCTC 12087</strain>
    </source>
</reference>
<dbReference type="PROSITE" id="PS01246">
    <property type="entry name" value="UPF0003"/>
    <property type="match status" value="1"/>
</dbReference>
<dbReference type="HOGENOM" id="CLU_037945_7_0_5"/>
<dbReference type="Proteomes" id="UP000001302">
    <property type="component" value="Chromosome"/>
</dbReference>
<dbReference type="SUPFAM" id="SSF50182">
    <property type="entry name" value="Sm-like ribonucleoproteins"/>
    <property type="match status" value="1"/>
</dbReference>
<evidence type="ECO:0000256" key="4">
    <source>
        <dbReference type="ARBA" id="ARBA00022989"/>
    </source>
</evidence>
<dbReference type="Pfam" id="PF04972">
    <property type="entry name" value="BON"/>
    <property type="match status" value="1"/>
</dbReference>
<feature type="region of interest" description="Disordered" evidence="7">
    <location>
        <begin position="413"/>
        <end position="484"/>
    </location>
</feature>
<keyword evidence="11" id="KW-1185">Reference proteome</keyword>
<proteinExistence type="inferred from homology"/>
<dbReference type="InterPro" id="IPR023408">
    <property type="entry name" value="MscS_beta-dom_sf"/>
</dbReference>
<feature type="transmembrane region" description="Helical" evidence="6">
    <location>
        <begin position="192"/>
        <end position="216"/>
    </location>
</feature>
<dbReference type="EMBL" id="CP002156">
    <property type="protein sequence ID" value="ADM09511.1"/>
    <property type="molecule type" value="Genomic_DNA"/>
</dbReference>
<dbReference type="InterPro" id="IPR006685">
    <property type="entry name" value="MscS_channel_2nd"/>
</dbReference>
<feature type="transmembrane region" description="Helical" evidence="6">
    <location>
        <begin position="222"/>
        <end position="243"/>
    </location>
</feature>
<evidence type="ECO:0000259" key="9">
    <source>
        <dbReference type="PROSITE" id="PS50914"/>
    </source>
</evidence>
<name>E0TET9_PARBH</name>
<evidence type="ECO:0000256" key="1">
    <source>
        <dbReference type="ARBA" id="ARBA00004651"/>
    </source>
</evidence>
<feature type="domain" description="BON" evidence="9">
    <location>
        <begin position="69"/>
        <end position="135"/>
    </location>
</feature>
<dbReference type="InterPro" id="IPR006686">
    <property type="entry name" value="MscS_channel_CS"/>
</dbReference>
<organism evidence="10 11">
    <name type="scientific">Parvularcula bermudensis (strain ATCC BAA-594 / HTCC2503 / KCTC 12087)</name>
    <dbReference type="NCBI Taxonomy" id="314260"/>
    <lineage>
        <taxon>Bacteria</taxon>
        <taxon>Pseudomonadati</taxon>
        <taxon>Pseudomonadota</taxon>
        <taxon>Alphaproteobacteria</taxon>
        <taxon>Parvularculales</taxon>
        <taxon>Parvularculaceae</taxon>
        <taxon>Parvularcula</taxon>
    </lineage>
</organism>
<dbReference type="SUPFAM" id="SSF82689">
    <property type="entry name" value="Mechanosensitive channel protein MscS (YggB), C-terminal domain"/>
    <property type="match status" value="1"/>
</dbReference>
<comment type="function">
    <text evidence="6">Mechanosensitive channel that participates in the regulation of osmotic pressure changes within the cell, opening in response to stretch forces in the membrane lipid bilayer, without the need for other proteins. Contributes to normal resistance to hypoosmotic shock. Forms an ion channel of 1.0 nanosiemens conductance with a slight preference for anions.</text>
</comment>
<evidence type="ECO:0000256" key="3">
    <source>
        <dbReference type="ARBA" id="ARBA00022692"/>
    </source>
</evidence>
<feature type="region of interest" description="Disordered" evidence="7">
    <location>
        <begin position="31"/>
        <end position="50"/>
    </location>
</feature>
<dbReference type="AlphaFoldDB" id="E0TET9"/>
<dbReference type="OrthoDB" id="9793781at2"/>
<dbReference type="eggNOG" id="COG0668">
    <property type="taxonomic scope" value="Bacteria"/>
</dbReference>
<protein>
    <recommendedName>
        <fullName evidence="6">Small-conductance mechanosensitive channel</fullName>
    </recommendedName>
</protein>
<gene>
    <name evidence="10" type="ordered locus">PB2503_07227</name>
</gene>
<dbReference type="Gene3D" id="1.10.287.1260">
    <property type="match status" value="1"/>
</dbReference>
<dbReference type="InterPro" id="IPR010920">
    <property type="entry name" value="LSM_dom_sf"/>
</dbReference>
<keyword evidence="6" id="KW-0406">Ion transport</keyword>
<dbReference type="eggNOG" id="COG2823">
    <property type="taxonomic scope" value="Bacteria"/>
</dbReference>
<keyword evidence="3 6" id="KW-0812">Transmembrane</keyword>
<keyword evidence="6" id="KW-0813">Transport</keyword>
<comment type="subunit">
    <text evidence="6">Homoheptamer.</text>
</comment>
<dbReference type="InterPro" id="IPR011066">
    <property type="entry name" value="MscS_channel_C_sf"/>
</dbReference>
<sequence length="484" mass="51161">MRSLILIAAVLLSGLGPLALAQGSASSSADLSGDAAPIENAPPSEAPPSTEAQVTFTEGAIDAAANGIDDADIERRLKSIFAALPAFRAVEVRVADGVVRIEGTVPGRDQVVEAEQVASRVAGVVAVENALAADLSVDGRLAPAAERARLLAENTIALLPLLAVATGVIGFFWILGLFLGRQGWLWRRFADNPLIVGLARTVVPIVFILMGIVIALNLLDAVAVLSAVLGAAGVLGLAVGFAVRDTIENFIASVMLSLRQPFRPKDFVDIGGHNGTVVSLTSRATILMTPDGNHLRIPNAEVFKAVITNFSRNPERRITFELGIDAEDNPGAAMEAGLNALRGQAFVLKDPAPMAWIVEVGDSNIVLTFAPWIDQTETDYFKAKSAAITVTKDRLEGDGFTLPEPIYRLKLDTPFAVPPGGMGQSRPTPPPEKRVPSARAPQPVDTSVDDTIARKVDEDRRATKQKDLLSDQAPTEFGDEGAPA</sequence>
<dbReference type="Gene3D" id="2.30.30.60">
    <property type="match status" value="1"/>
</dbReference>
<dbReference type="PANTHER" id="PTHR30221:SF1">
    <property type="entry name" value="SMALL-CONDUCTANCE MECHANOSENSITIVE CHANNEL"/>
    <property type="match status" value="1"/>
</dbReference>
<feature type="compositionally biased region" description="Basic and acidic residues" evidence="7">
    <location>
        <begin position="451"/>
        <end position="469"/>
    </location>
</feature>
<comment type="caution">
    <text evidence="6">Lacks conserved residue(s) required for the propagation of feature annotation.</text>
</comment>
<keyword evidence="6" id="KW-0997">Cell inner membrane</keyword>